<gene>
    <name evidence="3" type="ORF">SAMN06295981_1786</name>
</gene>
<accession>A0A1X7JPK9</accession>
<dbReference type="OrthoDB" id="4413566at2"/>
<keyword evidence="4" id="KW-1185">Reference proteome</keyword>
<dbReference type="InterPro" id="IPR003615">
    <property type="entry name" value="HNH_nuc"/>
</dbReference>
<organism evidence="3 4">
    <name type="scientific">Corynebacterium pollutisoli</name>
    <dbReference type="NCBI Taxonomy" id="1610489"/>
    <lineage>
        <taxon>Bacteria</taxon>
        <taxon>Bacillati</taxon>
        <taxon>Actinomycetota</taxon>
        <taxon>Actinomycetes</taxon>
        <taxon>Mycobacteriales</taxon>
        <taxon>Corynebacteriaceae</taxon>
        <taxon>Corynebacterium</taxon>
    </lineage>
</organism>
<feature type="region of interest" description="Disordered" evidence="1">
    <location>
        <begin position="410"/>
        <end position="440"/>
    </location>
</feature>
<dbReference type="STRING" id="1610489.SAMN06295981_1786"/>
<proteinExistence type="predicted"/>
<dbReference type="RefSeq" id="WP_143337589.1">
    <property type="nucleotide sequence ID" value="NZ_FXAR01000006.1"/>
</dbReference>
<dbReference type="CDD" id="cd00085">
    <property type="entry name" value="HNHc"/>
    <property type="match status" value="1"/>
</dbReference>
<reference evidence="4" key="1">
    <citation type="submission" date="2017-04" db="EMBL/GenBank/DDBJ databases">
        <authorList>
            <person name="Varghese N."/>
            <person name="Submissions S."/>
        </authorList>
    </citation>
    <scope>NUCLEOTIDE SEQUENCE [LARGE SCALE GENOMIC DNA]</scope>
    <source>
        <strain evidence="4">VDS</strain>
    </source>
</reference>
<feature type="region of interest" description="Disordered" evidence="1">
    <location>
        <begin position="126"/>
        <end position="176"/>
    </location>
</feature>
<evidence type="ECO:0000259" key="2">
    <source>
        <dbReference type="SMART" id="SM00507"/>
    </source>
</evidence>
<evidence type="ECO:0000313" key="4">
    <source>
        <dbReference type="Proteomes" id="UP000193309"/>
    </source>
</evidence>
<dbReference type="SMART" id="SM00507">
    <property type="entry name" value="HNHc"/>
    <property type="match status" value="1"/>
</dbReference>
<evidence type="ECO:0000313" key="3">
    <source>
        <dbReference type="EMBL" id="SMG29833.1"/>
    </source>
</evidence>
<dbReference type="EMBL" id="FXAR01000006">
    <property type="protein sequence ID" value="SMG29833.1"/>
    <property type="molecule type" value="Genomic_DNA"/>
</dbReference>
<evidence type="ECO:0000256" key="1">
    <source>
        <dbReference type="SAM" id="MobiDB-lite"/>
    </source>
</evidence>
<protein>
    <recommendedName>
        <fullName evidence="2">HNH nuclease domain-containing protein</fullName>
    </recommendedName>
</protein>
<sequence>MWRSCQPEVEVRDGADWTALSAELYSKIGATKHQITQNLDALAVLDRLPQLKALVEETFLLGMNHLCTIERAVSSAALALQADHYFWKALDEDLIHRFTPTRAHQLLPSSSAIKDTVMSTIRSVEELAAPQDDPWSEGTPVGPDAPEKEGPQPCENPAELMSSLPPPEDKPTSTLHAEDLSDGSVRIELITDQATGTEILEAVDQAAADRDCSKAEALTSLILDDVTTKATMMLYQADDEGVEEADNPVFHPVRGLLTPQAAAVLRKRVTRTISMRHAKTARTGAYETTVPIRAYLIGRDWICRWPGCNRKATHCDADHRINHDDGGPTTAANMAMLCRHHHNRKTDEEIHYLLDPHTGDVYWLFADGTYAVDEATGPLAPKQKRWVQTYRQRRKRRREYLSARAAAERFESYQEQMNAPPPEKPEEPEHHIPWMNPPPF</sequence>
<feature type="compositionally biased region" description="Basic and acidic residues" evidence="1">
    <location>
        <begin position="167"/>
        <end position="176"/>
    </location>
</feature>
<dbReference type="AlphaFoldDB" id="A0A1X7JPK9"/>
<dbReference type="Gene3D" id="1.10.30.50">
    <property type="match status" value="1"/>
</dbReference>
<feature type="domain" description="HNH nuclease" evidence="2">
    <location>
        <begin position="291"/>
        <end position="343"/>
    </location>
</feature>
<feature type="compositionally biased region" description="Basic and acidic residues" evidence="1">
    <location>
        <begin position="423"/>
        <end position="432"/>
    </location>
</feature>
<name>A0A1X7JPK9_9CORY</name>
<dbReference type="Proteomes" id="UP000193309">
    <property type="component" value="Unassembled WGS sequence"/>
</dbReference>